<dbReference type="Proteomes" id="UP000248326">
    <property type="component" value="Unassembled WGS sequence"/>
</dbReference>
<name>A0A318SF48_9DEIO</name>
<dbReference type="AlphaFoldDB" id="A0A318SF48"/>
<protein>
    <submittedName>
        <fullName evidence="1">Uncharacterized protein</fullName>
    </submittedName>
</protein>
<evidence type="ECO:0000313" key="1">
    <source>
        <dbReference type="EMBL" id="PYE52009.1"/>
    </source>
</evidence>
<organism evidence="1 2">
    <name type="scientific">Deinococcus yavapaiensis KR-236</name>
    <dbReference type="NCBI Taxonomy" id="694435"/>
    <lineage>
        <taxon>Bacteria</taxon>
        <taxon>Thermotogati</taxon>
        <taxon>Deinococcota</taxon>
        <taxon>Deinococci</taxon>
        <taxon>Deinococcales</taxon>
        <taxon>Deinococcaceae</taxon>
        <taxon>Deinococcus</taxon>
    </lineage>
</organism>
<gene>
    <name evidence="1" type="ORF">DES52_11355</name>
</gene>
<proteinExistence type="predicted"/>
<accession>A0A318SF48</accession>
<sequence length="88" mass="10103">MYGPIVEVDMKCVWERGEWRVVVTSTGAYHRYFVNCSKAVRGPNVQLRGFVMGNTKWDADDTPFCVLVTEGGKRDWDAFTLVYDPHAR</sequence>
<keyword evidence="2" id="KW-1185">Reference proteome</keyword>
<dbReference type="RefSeq" id="WP_110887776.1">
    <property type="nucleotide sequence ID" value="NZ_QJSX01000013.1"/>
</dbReference>
<dbReference type="OrthoDB" id="9941020at2"/>
<dbReference type="EMBL" id="QJSX01000013">
    <property type="protein sequence ID" value="PYE52009.1"/>
    <property type="molecule type" value="Genomic_DNA"/>
</dbReference>
<evidence type="ECO:0000313" key="2">
    <source>
        <dbReference type="Proteomes" id="UP000248326"/>
    </source>
</evidence>
<comment type="caution">
    <text evidence="1">The sequence shown here is derived from an EMBL/GenBank/DDBJ whole genome shotgun (WGS) entry which is preliminary data.</text>
</comment>
<reference evidence="1 2" key="1">
    <citation type="submission" date="2018-06" db="EMBL/GenBank/DDBJ databases">
        <title>Genomic Encyclopedia of Type Strains, Phase IV (KMG-IV): sequencing the most valuable type-strain genomes for metagenomic binning, comparative biology and taxonomic classification.</title>
        <authorList>
            <person name="Goeker M."/>
        </authorList>
    </citation>
    <scope>NUCLEOTIDE SEQUENCE [LARGE SCALE GENOMIC DNA]</scope>
    <source>
        <strain evidence="1 2">DSM 18048</strain>
    </source>
</reference>